<proteinExistence type="inferred from homology"/>
<dbReference type="Proteomes" id="UP000317638">
    <property type="component" value="Unassembled WGS sequence"/>
</dbReference>
<dbReference type="SUPFAM" id="SSF51735">
    <property type="entry name" value="NAD(P)-binding Rossmann-fold domains"/>
    <property type="match status" value="1"/>
</dbReference>
<dbReference type="InterPro" id="IPR032094">
    <property type="entry name" value="Meso-DAP_DH_C"/>
</dbReference>
<evidence type="ECO:0000256" key="1">
    <source>
        <dbReference type="ARBA" id="ARBA00004896"/>
    </source>
</evidence>
<comment type="function">
    <text evidence="12">Catalyzes the reversible NADPH-dependent reductive amination of L-2-amino-6-oxopimelate, the acyclic form of L-tetrahydrodipicolinate, to generate the meso compound, D,L-2,6-diaminopimelate.</text>
</comment>
<organism evidence="15 16">
    <name type="scientific">Tessaracoccus rhinocerotis</name>
    <dbReference type="NCBI Taxonomy" id="1689449"/>
    <lineage>
        <taxon>Bacteria</taxon>
        <taxon>Bacillati</taxon>
        <taxon>Actinomycetota</taxon>
        <taxon>Actinomycetes</taxon>
        <taxon>Propionibacteriales</taxon>
        <taxon>Propionibacteriaceae</taxon>
        <taxon>Tessaracoccus</taxon>
    </lineage>
</organism>
<feature type="binding site" evidence="13">
    <location>
        <begin position="49"/>
        <end position="51"/>
    </location>
    <ligand>
        <name>NADP(+)</name>
        <dbReference type="ChEBI" id="CHEBI:58349"/>
    </ligand>
</feature>
<comment type="pathway">
    <text evidence="1 12">Amino-acid biosynthesis; L-lysine biosynthesis via DAP pathway; DL-2,6-diaminopimelate from (S)-tetrahydrodipicolinate: step 1/1.</text>
</comment>
<dbReference type="SUPFAM" id="SSF55347">
    <property type="entry name" value="Glyceraldehyde-3-phosphate dehydrogenase-like, C-terminal domain"/>
    <property type="match status" value="1"/>
</dbReference>
<feature type="binding site" evidence="13">
    <location>
        <position position="264"/>
    </location>
    <ligand>
        <name>substrate</name>
    </ligand>
</feature>
<protein>
    <recommendedName>
        <fullName evidence="5 12">Meso-diaminopimelate D-dehydrogenase</fullName>
        <shortName evidence="12">DAPDH</shortName>
        <shortName evidence="12">Meso-DAP dehydrogenase</shortName>
        <ecNumber evidence="4 12">1.4.1.16</ecNumber>
    </recommendedName>
</protein>
<feature type="domain" description="Meso-diaminopimelate D-dehydrogenase C-terminal" evidence="14">
    <location>
        <begin position="137"/>
        <end position="290"/>
    </location>
</feature>
<feature type="binding site" evidence="13">
    <location>
        <begin position="25"/>
        <end position="28"/>
    </location>
    <ligand>
        <name>NADP(+)</name>
        <dbReference type="ChEBI" id="CHEBI:58349"/>
    </ligand>
</feature>
<keyword evidence="8 12" id="KW-0220">Diaminopimelate biosynthesis</keyword>
<evidence type="ECO:0000256" key="10">
    <source>
        <dbReference type="ARBA" id="ARBA00023154"/>
    </source>
</evidence>
<dbReference type="EMBL" id="VKKG01000002">
    <property type="protein sequence ID" value="TRY19098.1"/>
    <property type="molecule type" value="Genomic_DNA"/>
</dbReference>
<feature type="binding site" evidence="13">
    <location>
        <position position="163"/>
    </location>
    <ligand>
        <name>substrate</name>
    </ligand>
</feature>
<dbReference type="NCBIfam" id="TIGR01921">
    <property type="entry name" value="DAP-DH"/>
    <property type="match status" value="1"/>
</dbReference>
<dbReference type="Pfam" id="PF16654">
    <property type="entry name" value="DAPDH_C"/>
    <property type="match status" value="1"/>
</dbReference>
<keyword evidence="16" id="KW-1185">Reference proteome</keyword>
<keyword evidence="7 12" id="KW-0521">NADP</keyword>
<comment type="catalytic activity">
    <reaction evidence="11 12">
        <text>meso-2,6-diaminopimelate + NADP(+) + H2O = (S)-2-amino-6-oxoheptanedioate + NH4(+) + NADPH + H(+)</text>
        <dbReference type="Rhea" id="RHEA:13561"/>
        <dbReference type="ChEBI" id="CHEBI:15377"/>
        <dbReference type="ChEBI" id="CHEBI:15378"/>
        <dbReference type="ChEBI" id="CHEBI:28938"/>
        <dbReference type="ChEBI" id="CHEBI:57783"/>
        <dbReference type="ChEBI" id="CHEBI:57791"/>
        <dbReference type="ChEBI" id="CHEBI:58349"/>
        <dbReference type="ChEBI" id="CHEBI:58556"/>
        <dbReference type="EC" id="1.4.1.16"/>
    </reaction>
</comment>
<evidence type="ECO:0000256" key="7">
    <source>
        <dbReference type="ARBA" id="ARBA00022857"/>
    </source>
</evidence>
<keyword evidence="13" id="KW-0547">Nucleotide-binding</keyword>
<evidence type="ECO:0000256" key="11">
    <source>
        <dbReference type="ARBA" id="ARBA00052023"/>
    </source>
</evidence>
<evidence type="ECO:0000256" key="2">
    <source>
        <dbReference type="ARBA" id="ARBA00007442"/>
    </source>
</evidence>
<feature type="binding site" evidence="13">
    <location>
        <begin position="84"/>
        <end position="87"/>
    </location>
    <ligand>
        <name>NADP(+)</name>
        <dbReference type="ChEBI" id="CHEBI:58349"/>
    </ligand>
</feature>
<evidence type="ECO:0000256" key="13">
    <source>
        <dbReference type="PIRSR" id="PIRSR025648-1"/>
    </source>
</evidence>
<comment type="subunit">
    <text evidence="3 12">Homodimer.</text>
</comment>
<dbReference type="Gene3D" id="3.40.50.720">
    <property type="entry name" value="NAD(P)-binding Rossmann-like Domain"/>
    <property type="match status" value="1"/>
</dbReference>
<feature type="binding site" evidence="13">
    <location>
        <position position="291"/>
    </location>
    <ligand>
        <name>substrate</name>
    </ligand>
</feature>
<dbReference type="Gene3D" id="3.30.360.10">
    <property type="entry name" value="Dihydrodipicolinate Reductase, domain 2"/>
    <property type="match status" value="1"/>
</dbReference>
<dbReference type="OrthoDB" id="9774191at2"/>
<sequence>MGCSRTRRKVSHVSQHPIRIGIGGYGNLGRGVEAAIAKTPDMTLVGVFTRRAPETVTTLSGQVPVHPWDSLPERTEDIDVLVLCGGSKSDLPEQGPAMAALFNTVDSFDTHATIPEYFAAVDAPARAAGRTALISCGWDPGVFSVNRLFGEALLPDGETYTFWGRGLSQGHSDAVRRVPGVAGAVQYTLPADAAVEAVRAGGRPELSTREKHTRECFVVLADGADAEAVRSEIVGMPHYFADYDTTVNFITAEELERDHAAMPHGGFVIRSGSTGEGNSQVVEYRLALESNPEFTASALVAYARAVHRMSAAGQHGAKTVFDVAPGLLSPRPAADLRRDLL</sequence>
<evidence type="ECO:0000256" key="12">
    <source>
        <dbReference type="PIRNR" id="PIRNR025648"/>
    </source>
</evidence>
<keyword evidence="10 12" id="KW-0457">Lysine biosynthesis</keyword>
<evidence type="ECO:0000259" key="14">
    <source>
        <dbReference type="Pfam" id="PF16654"/>
    </source>
</evidence>
<dbReference type="PIRSF" id="PIRSF025648">
    <property type="entry name" value="DDH"/>
    <property type="match status" value="1"/>
</dbReference>
<dbReference type="EC" id="1.4.1.16" evidence="4 12"/>
<evidence type="ECO:0000256" key="3">
    <source>
        <dbReference type="ARBA" id="ARBA00011738"/>
    </source>
</evidence>
<gene>
    <name evidence="15" type="ORF">FOJ82_06680</name>
</gene>
<dbReference type="UniPathway" id="UPA00034">
    <property type="reaction ID" value="UER00026"/>
</dbReference>
<dbReference type="CDD" id="cd02270">
    <property type="entry name" value="meso-DAPDH_N"/>
    <property type="match status" value="1"/>
</dbReference>
<dbReference type="GO" id="GO:0047850">
    <property type="term" value="F:diaminopimelate dehydrogenase activity"/>
    <property type="evidence" value="ECO:0007669"/>
    <property type="project" value="UniProtKB-UniRule"/>
</dbReference>
<dbReference type="InterPro" id="IPR010190">
    <property type="entry name" value="Diaminopimelate_DH_Ddh"/>
</dbReference>
<dbReference type="GO" id="GO:0019877">
    <property type="term" value="P:diaminopimelate biosynthetic process"/>
    <property type="evidence" value="ECO:0007669"/>
    <property type="project" value="UniProtKB-UniRule"/>
</dbReference>
<keyword evidence="9 12" id="KW-0560">Oxidoreductase</keyword>
<keyword evidence="6 12" id="KW-0028">Amino-acid biosynthesis</keyword>
<dbReference type="AlphaFoldDB" id="A0A553K330"/>
<evidence type="ECO:0000256" key="9">
    <source>
        <dbReference type="ARBA" id="ARBA00023002"/>
    </source>
</evidence>
<evidence type="ECO:0000256" key="5">
    <source>
        <dbReference type="ARBA" id="ARBA00021654"/>
    </source>
</evidence>
<comment type="caution">
    <text evidence="15">The sequence shown here is derived from an EMBL/GenBank/DDBJ whole genome shotgun (WGS) entry which is preliminary data.</text>
</comment>
<evidence type="ECO:0000256" key="4">
    <source>
        <dbReference type="ARBA" id="ARBA00012080"/>
    </source>
</evidence>
<feature type="binding site" evidence="13">
    <location>
        <position position="214"/>
    </location>
    <ligand>
        <name>substrate</name>
    </ligand>
</feature>
<evidence type="ECO:0000256" key="8">
    <source>
        <dbReference type="ARBA" id="ARBA00022915"/>
    </source>
</evidence>
<evidence type="ECO:0000313" key="15">
    <source>
        <dbReference type="EMBL" id="TRY19098.1"/>
    </source>
</evidence>
<evidence type="ECO:0000256" key="6">
    <source>
        <dbReference type="ARBA" id="ARBA00022605"/>
    </source>
</evidence>
<name>A0A553K330_9ACTN</name>
<accession>A0A553K330</accession>
<feature type="binding site" evidence="13">
    <location>
        <begin position="107"/>
        <end position="109"/>
    </location>
    <ligand>
        <name>NADP(+)</name>
        <dbReference type="ChEBI" id="CHEBI:58349"/>
    </ligand>
</feature>
<dbReference type="InterPro" id="IPR036291">
    <property type="entry name" value="NAD(P)-bd_dom_sf"/>
</dbReference>
<dbReference type="GO" id="GO:0000166">
    <property type="term" value="F:nucleotide binding"/>
    <property type="evidence" value="ECO:0007669"/>
    <property type="project" value="UniProtKB-KW"/>
</dbReference>
<feature type="binding site" evidence="13">
    <location>
        <position position="188"/>
    </location>
    <ligand>
        <name>substrate</name>
    </ligand>
</feature>
<dbReference type="GO" id="GO:0009089">
    <property type="term" value="P:lysine biosynthetic process via diaminopimelate"/>
    <property type="evidence" value="ECO:0007669"/>
    <property type="project" value="UniProtKB-UniRule"/>
</dbReference>
<comment type="similarity">
    <text evidence="2 12">Belongs to the diaminopimelate dehydrogenase family.</text>
</comment>
<reference evidence="15 16" key="1">
    <citation type="submission" date="2019-07" db="EMBL/GenBank/DDBJ databases">
        <authorList>
            <person name="Zhou L.-Y."/>
        </authorList>
    </citation>
    <scope>NUCLEOTIDE SEQUENCE [LARGE SCALE GENOMIC DNA]</scope>
    <source>
        <strain evidence="15 16">YIM 101269</strain>
    </source>
</reference>
<evidence type="ECO:0000313" key="16">
    <source>
        <dbReference type="Proteomes" id="UP000317638"/>
    </source>
</evidence>